<name>A0AAD6RAU7_9ROSI</name>
<accession>A0AAD6RAU7</accession>
<feature type="compositionally biased region" description="Basic and acidic residues" evidence="1">
    <location>
        <begin position="29"/>
        <end position="38"/>
    </location>
</feature>
<organism evidence="2 3">
    <name type="scientific">Populus alba x Populus x berolinensis</name>
    <dbReference type="NCBI Taxonomy" id="444605"/>
    <lineage>
        <taxon>Eukaryota</taxon>
        <taxon>Viridiplantae</taxon>
        <taxon>Streptophyta</taxon>
        <taxon>Embryophyta</taxon>
        <taxon>Tracheophyta</taxon>
        <taxon>Spermatophyta</taxon>
        <taxon>Magnoliopsida</taxon>
        <taxon>eudicotyledons</taxon>
        <taxon>Gunneridae</taxon>
        <taxon>Pentapetalae</taxon>
        <taxon>rosids</taxon>
        <taxon>fabids</taxon>
        <taxon>Malpighiales</taxon>
        <taxon>Salicaceae</taxon>
        <taxon>Saliceae</taxon>
        <taxon>Populus</taxon>
    </lineage>
</organism>
<dbReference type="Proteomes" id="UP001164929">
    <property type="component" value="Chromosome 2"/>
</dbReference>
<feature type="region of interest" description="Disordered" evidence="1">
    <location>
        <begin position="21"/>
        <end position="42"/>
    </location>
</feature>
<sequence>MLVNDENSMRATQRMKERLPIQWLNSERSTGERDDGAREIPLASKSKREVRFLHG</sequence>
<evidence type="ECO:0000313" key="2">
    <source>
        <dbReference type="EMBL" id="KAJ7005491.1"/>
    </source>
</evidence>
<gene>
    <name evidence="2" type="ORF">NC653_004952</name>
</gene>
<protein>
    <submittedName>
        <fullName evidence="2">Uncharacterized protein</fullName>
    </submittedName>
</protein>
<comment type="caution">
    <text evidence="2">The sequence shown here is derived from an EMBL/GenBank/DDBJ whole genome shotgun (WGS) entry which is preliminary data.</text>
</comment>
<dbReference type="EMBL" id="JAQIZT010000002">
    <property type="protein sequence ID" value="KAJ7005491.1"/>
    <property type="molecule type" value="Genomic_DNA"/>
</dbReference>
<evidence type="ECO:0000256" key="1">
    <source>
        <dbReference type="SAM" id="MobiDB-lite"/>
    </source>
</evidence>
<dbReference type="AlphaFoldDB" id="A0AAD6RAU7"/>
<keyword evidence="3" id="KW-1185">Reference proteome</keyword>
<evidence type="ECO:0000313" key="3">
    <source>
        <dbReference type="Proteomes" id="UP001164929"/>
    </source>
</evidence>
<proteinExistence type="predicted"/>
<reference evidence="2" key="1">
    <citation type="journal article" date="2023" name="Mol. Ecol. Resour.">
        <title>Chromosome-level genome assembly of a triploid poplar Populus alba 'Berolinensis'.</title>
        <authorList>
            <person name="Chen S."/>
            <person name="Yu Y."/>
            <person name="Wang X."/>
            <person name="Wang S."/>
            <person name="Zhang T."/>
            <person name="Zhou Y."/>
            <person name="He R."/>
            <person name="Meng N."/>
            <person name="Wang Y."/>
            <person name="Liu W."/>
            <person name="Liu Z."/>
            <person name="Liu J."/>
            <person name="Guo Q."/>
            <person name="Huang H."/>
            <person name="Sederoff R.R."/>
            <person name="Wang G."/>
            <person name="Qu G."/>
            <person name="Chen S."/>
        </authorList>
    </citation>
    <scope>NUCLEOTIDE SEQUENCE</scope>
    <source>
        <strain evidence="2">SC-2020</strain>
    </source>
</reference>